<dbReference type="Pfam" id="PF13669">
    <property type="entry name" value="Glyoxalase_4"/>
    <property type="match status" value="1"/>
</dbReference>
<reference evidence="3" key="1">
    <citation type="submission" date="2023-07" db="EMBL/GenBank/DDBJ databases">
        <title>Sequencing the genomes of 1000 actinobacteria strains.</title>
        <authorList>
            <person name="Klenk H.-P."/>
        </authorList>
    </citation>
    <scope>NUCLEOTIDE SEQUENCE</scope>
    <source>
        <strain evidence="3">DSM 107476</strain>
    </source>
</reference>
<dbReference type="InterPro" id="IPR037523">
    <property type="entry name" value="VOC_core"/>
</dbReference>
<keyword evidence="4" id="KW-1185">Reference proteome</keyword>
<accession>A0ABU1ZVU9</accession>
<comment type="caution">
    <text evidence="3">The sequence shown here is derived from an EMBL/GenBank/DDBJ whole genome shotgun (WGS) entry which is preliminary data.</text>
</comment>
<dbReference type="PANTHER" id="PTHR43048:SF6">
    <property type="entry name" value="BLR8189 PROTEIN"/>
    <property type="match status" value="1"/>
</dbReference>
<dbReference type="EMBL" id="JAVDXZ010000001">
    <property type="protein sequence ID" value="MDR7329063.1"/>
    <property type="molecule type" value="Genomic_DNA"/>
</dbReference>
<gene>
    <name evidence="3" type="ORF">J2S39_000739</name>
</gene>
<name>A0ABU1ZVU9_9CORY</name>
<evidence type="ECO:0000313" key="4">
    <source>
        <dbReference type="Proteomes" id="UP001180840"/>
    </source>
</evidence>
<proteinExistence type="predicted"/>
<evidence type="ECO:0000259" key="2">
    <source>
        <dbReference type="PROSITE" id="PS51819"/>
    </source>
</evidence>
<dbReference type="RefSeq" id="WP_290198037.1">
    <property type="nucleotide sequence ID" value="NZ_CP047654.1"/>
</dbReference>
<dbReference type="PANTHER" id="PTHR43048">
    <property type="entry name" value="METHYLMALONYL-COA EPIMERASE"/>
    <property type="match status" value="1"/>
</dbReference>
<feature type="domain" description="VOC" evidence="2">
    <location>
        <begin position="8"/>
        <end position="152"/>
    </location>
</feature>
<evidence type="ECO:0000313" key="3">
    <source>
        <dbReference type="EMBL" id="MDR7329063.1"/>
    </source>
</evidence>
<protein>
    <submittedName>
        <fullName evidence="3">Glyoxylase I family protein</fullName>
    </submittedName>
</protein>
<dbReference type="InterPro" id="IPR051785">
    <property type="entry name" value="MMCE/EMCE_epimerase"/>
</dbReference>
<dbReference type="Proteomes" id="UP001180840">
    <property type="component" value="Unassembled WGS sequence"/>
</dbReference>
<dbReference type="InterPro" id="IPR029068">
    <property type="entry name" value="Glyas_Bleomycin-R_OHBP_Dase"/>
</dbReference>
<dbReference type="Gene3D" id="3.10.180.10">
    <property type="entry name" value="2,3-Dihydroxybiphenyl 1,2-Dioxygenase, domain 1"/>
    <property type="match status" value="1"/>
</dbReference>
<dbReference type="PROSITE" id="PS51819">
    <property type="entry name" value="VOC"/>
    <property type="match status" value="1"/>
</dbReference>
<dbReference type="SUPFAM" id="SSF54593">
    <property type="entry name" value="Glyoxalase/Bleomycin resistance protein/Dihydroxybiphenyl dioxygenase"/>
    <property type="match status" value="1"/>
</dbReference>
<sequence length="174" mass="19390">MTDFNTRGVDHIGFAVPDLDQAHEFLTEVLGCVLGYSLPGGPGDDEWNRRQMHLPPGISMTGVKIYRCGNGANLEVLGFEGEDIRTEGPRNSDAGGHHVALYVDDLDEAVMKLRERGVEILGESMTNSGPAEGQRWIYFRAPWGTYFELVSYPQGKAYEAETDMRLWDPRDPAK</sequence>
<keyword evidence="1" id="KW-0479">Metal-binding</keyword>
<organism evidence="3 4">
    <name type="scientific">Corynebacterium guangdongense</name>
    <dbReference type="NCBI Taxonomy" id="1783348"/>
    <lineage>
        <taxon>Bacteria</taxon>
        <taxon>Bacillati</taxon>
        <taxon>Actinomycetota</taxon>
        <taxon>Actinomycetes</taxon>
        <taxon>Mycobacteriales</taxon>
        <taxon>Corynebacteriaceae</taxon>
        <taxon>Corynebacterium</taxon>
    </lineage>
</organism>
<evidence type="ECO:0000256" key="1">
    <source>
        <dbReference type="ARBA" id="ARBA00022723"/>
    </source>
</evidence>